<name>A0A0E9NBR7_SAICN</name>
<organism evidence="1 2">
    <name type="scientific">Saitoella complicata (strain BCRC 22490 / CBS 7301 / JCM 7358 / NBRC 10748 / NRRL Y-17804)</name>
    <dbReference type="NCBI Taxonomy" id="698492"/>
    <lineage>
        <taxon>Eukaryota</taxon>
        <taxon>Fungi</taxon>
        <taxon>Dikarya</taxon>
        <taxon>Ascomycota</taxon>
        <taxon>Taphrinomycotina</taxon>
        <taxon>Taphrinomycotina incertae sedis</taxon>
        <taxon>Saitoella</taxon>
    </lineage>
</organism>
<reference evidence="1 2" key="3">
    <citation type="journal article" date="2015" name="Genome Announc.">
        <title>Draft Genome Sequence of the Archiascomycetous Yeast Saitoella complicata.</title>
        <authorList>
            <person name="Yamauchi K."/>
            <person name="Kondo S."/>
            <person name="Hamamoto M."/>
            <person name="Takahashi Y."/>
            <person name="Ogura Y."/>
            <person name="Hayashi T."/>
            <person name="Nishida H."/>
        </authorList>
    </citation>
    <scope>NUCLEOTIDE SEQUENCE [LARGE SCALE GENOMIC DNA]</scope>
    <source>
        <strain evidence="1 2">NRRL Y-17804</strain>
    </source>
</reference>
<sequence>MSGLIVESFSVPSPLGYRVRLCHFKYPATKSSLVQFRIRTVLDLPVYVSSFTCSPVISSELQSILSNKTVPAFEVHMIKIHPISIQVPPNWP</sequence>
<comment type="caution">
    <text evidence="1">The sequence shown here is derived from an EMBL/GenBank/DDBJ whole genome shotgun (WGS) entry which is preliminary data.</text>
</comment>
<keyword evidence="2" id="KW-1185">Reference proteome</keyword>
<gene>
    <name evidence="1" type="ORF">G7K_1458-t1</name>
</gene>
<dbReference type="Proteomes" id="UP000033140">
    <property type="component" value="Unassembled WGS sequence"/>
</dbReference>
<evidence type="ECO:0000313" key="2">
    <source>
        <dbReference type="Proteomes" id="UP000033140"/>
    </source>
</evidence>
<evidence type="ECO:0000313" key="1">
    <source>
        <dbReference type="EMBL" id="GAO47248.1"/>
    </source>
</evidence>
<reference evidence="1 2" key="2">
    <citation type="journal article" date="2014" name="J. Gen. Appl. Microbiol.">
        <title>The early diverging ascomycetous budding yeast Saitoella complicata has three histone deacetylases belonging to the Clr6, Hos2, and Rpd3 lineages.</title>
        <authorList>
            <person name="Nishida H."/>
            <person name="Matsumoto T."/>
            <person name="Kondo S."/>
            <person name="Hamamoto M."/>
            <person name="Yoshikawa H."/>
        </authorList>
    </citation>
    <scope>NUCLEOTIDE SEQUENCE [LARGE SCALE GENOMIC DNA]</scope>
    <source>
        <strain evidence="1 2">NRRL Y-17804</strain>
    </source>
</reference>
<protein>
    <submittedName>
        <fullName evidence="1">Uncharacterized protein</fullName>
    </submittedName>
</protein>
<dbReference type="AlphaFoldDB" id="A0A0E9NBR7"/>
<reference evidence="1 2" key="1">
    <citation type="journal article" date="2011" name="J. Gen. Appl. Microbiol.">
        <title>Draft genome sequencing of the enigmatic yeast Saitoella complicata.</title>
        <authorList>
            <person name="Nishida H."/>
            <person name="Hamamoto M."/>
            <person name="Sugiyama J."/>
        </authorList>
    </citation>
    <scope>NUCLEOTIDE SEQUENCE [LARGE SCALE GENOMIC DNA]</scope>
    <source>
        <strain evidence="1 2">NRRL Y-17804</strain>
    </source>
</reference>
<accession>A0A0E9NBR7</accession>
<proteinExistence type="predicted"/>
<dbReference type="EMBL" id="BACD03000008">
    <property type="protein sequence ID" value="GAO47248.1"/>
    <property type="molecule type" value="Genomic_DNA"/>
</dbReference>